<evidence type="ECO:0000313" key="1">
    <source>
        <dbReference type="EMBL" id="TGY95322.1"/>
    </source>
</evidence>
<evidence type="ECO:0000313" key="2">
    <source>
        <dbReference type="Proteomes" id="UP000304953"/>
    </source>
</evidence>
<sequence length="481" mass="55551">MGGIMESTIKKLNCHLFRVCGKYYVYDVPKNVILKVNRDTYNEIKELSIEEQSDYKGDNNTIKELLSEGYLSSQYIEKIEHPMTRNIESALDNSLHMLTLQVTQNCNLRCKYCVYSGSYINRKHNNKRMSFETAKKAIDYYILHSSQMPKLRFGFYGGEPTLEIELIRKCVSYINGCSLGKPVEYNLTTNATILNRDIIQFFIDNHFYLTISLDGSKEIQDKNRVYAESGKGTFDKVIENIGWLRKEFPDFLQRVHFNMVMDPVDGYSISNDFFMKDERVKGIEVNASQKNDVNYTEEIAKTPEYYMNRSYEQFKVIFDYYRDIKEDISPLVTGYLGGIKNNIADMLKGDESGYKIGHPGGPCVPGLQRLFVNADGNFYPCERTNEDSAMMIIGNVEDGIDIDKAKTLLNVGKISENVCKKCWAFRFCTSCAVYAEDKDKLSTEKRLSRCDSIRSAVETNFREYCILKELKMDFEELEETD</sequence>
<dbReference type="Proteomes" id="UP000304953">
    <property type="component" value="Unassembled WGS sequence"/>
</dbReference>
<gene>
    <name evidence="1" type="primary">ccpM</name>
    <name evidence="1" type="ORF">E5329_15585</name>
</gene>
<comment type="caution">
    <text evidence="1">The sequence shown here is derived from an EMBL/GenBank/DDBJ whole genome shotgun (WGS) entry which is preliminary data.</text>
</comment>
<keyword evidence="2" id="KW-1185">Reference proteome</keyword>
<dbReference type="EMBL" id="SRYA01000031">
    <property type="protein sequence ID" value="TGY95322.1"/>
    <property type="molecule type" value="Genomic_DNA"/>
</dbReference>
<organism evidence="1 2">
    <name type="scientific">Petralouisia muris</name>
    <dbReference type="NCBI Taxonomy" id="3032872"/>
    <lineage>
        <taxon>Bacteria</taxon>
        <taxon>Bacillati</taxon>
        <taxon>Bacillota</taxon>
        <taxon>Clostridia</taxon>
        <taxon>Lachnospirales</taxon>
        <taxon>Lachnospiraceae</taxon>
        <taxon>Petralouisia</taxon>
    </lineage>
</organism>
<proteinExistence type="predicted"/>
<accession>A0AC61RUN0</accession>
<reference evidence="1" key="1">
    <citation type="submission" date="2019-04" db="EMBL/GenBank/DDBJ databases">
        <title>Microbes associate with the intestines of laboratory mice.</title>
        <authorList>
            <person name="Navarre W."/>
            <person name="Wong E."/>
            <person name="Huang K."/>
            <person name="Tropini C."/>
            <person name="Ng K."/>
            <person name="Yu B."/>
        </authorList>
    </citation>
    <scope>NUCLEOTIDE SEQUENCE</scope>
    <source>
        <strain evidence="1">NM01_1-7b</strain>
    </source>
</reference>
<name>A0AC61RUN0_9FIRM</name>
<protein>
    <submittedName>
        <fullName evidence="1">Cys-rich peptide radical SAM maturase CcpM</fullName>
    </submittedName>
</protein>